<dbReference type="Gene3D" id="1.10.287.470">
    <property type="entry name" value="Helix hairpin bin"/>
    <property type="match status" value="1"/>
</dbReference>
<dbReference type="InterPro" id="IPR006143">
    <property type="entry name" value="RND_pump_MFP"/>
</dbReference>
<evidence type="ECO:0000256" key="1">
    <source>
        <dbReference type="ARBA" id="ARBA00009477"/>
    </source>
</evidence>
<feature type="signal peptide" evidence="3">
    <location>
        <begin position="1"/>
        <end position="35"/>
    </location>
</feature>
<dbReference type="InterPro" id="IPR051909">
    <property type="entry name" value="MFP_Cation_Efflux"/>
</dbReference>
<accession>A0A7W4K631</accession>
<dbReference type="Proteomes" id="UP000578030">
    <property type="component" value="Unassembled WGS sequence"/>
</dbReference>
<dbReference type="InterPro" id="IPR058792">
    <property type="entry name" value="Beta-barrel_RND_2"/>
</dbReference>
<dbReference type="GO" id="GO:0015679">
    <property type="term" value="P:plasma membrane copper ion transport"/>
    <property type="evidence" value="ECO:0007669"/>
    <property type="project" value="TreeGrafter"/>
</dbReference>
<gene>
    <name evidence="6" type="ORF">HLH28_05680</name>
</gene>
<evidence type="ECO:0000313" key="6">
    <source>
        <dbReference type="EMBL" id="MBB2201074.1"/>
    </source>
</evidence>
<proteinExistence type="inferred from homology"/>
<dbReference type="AlphaFoldDB" id="A0A7W4K631"/>
<dbReference type="Gene3D" id="2.40.50.100">
    <property type="match status" value="1"/>
</dbReference>
<reference evidence="6 7" key="1">
    <citation type="submission" date="2020-04" db="EMBL/GenBank/DDBJ databases">
        <title>Description of novel Gluconacetobacter.</title>
        <authorList>
            <person name="Sombolestani A."/>
        </authorList>
    </citation>
    <scope>NUCLEOTIDE SEQUENCE [LARGE SCALE GENOMIC DNA]</scope>
    <source>
        <strain evidence="6 7">LMG 27802</strain>
    </source>
</reference>
<dbReference type="PANTHER" id="PTHR30097">
    <property type="entry name" value="CATION EFFLUX SYSTEM PROTEIN CUSB"/>
    <property type="match status" value="1"/>
</dbReference>
<evidence type="ECO:0000259" key="4">
    <source>
        <dbReference type="Pfam" id="PF25954"/>
    </source>
</evidence>
<evidence type="ECO:0000256" key="3">
    <source>
        <dbReference type="SAM" id="SignalP"/>
    </source>
</evidence>
<dbReference type="FunFam" id="2.40.30.170:FF:000010">
    <property type="entry name" value="Efflux RND transporter periplasmic adaptor subunit"/>
    <property type="match status" value="1"/>
</dbReference>
<feature type="domain" description="CzcB-like C-terminal circularly permuted SH3-like" evidence="5">
    <location>
        <begin position="315"/>
        <end position="372"/>
    </location>
</feature>
<comment type="similarity">
    <text evidence="1">Belongs to the membrane fusion protein (MFP) (TC 8.A.1) family.</text>
</comment>
<evidence type="ECO:0000256" key="2">
    <source>
        <dbReference type="ARBA" id="ARBA00022448"/>
    </source>
</evidence>
<evidence type="ECO:0000313" key="7">
    <source>
        <dbReference type="Proteomes" id="UP000578030"/>
    </source>
</evidence>
<dbReference type="InterPro" id="IPR058649">
    <property type="entry name" value="CzcB_C"/>
</dbReference>
<dbReference type="GO" id="GO:0022857">
    <property type="term" value="F:transmembrane transporter activity"/>
    <property type="evidence" value="ECO:0007669"/>
    <property type="project" value="InterPro"/>
</dbReference>
<dbReference type="Pfam" id="PF25975">
    <property type="entry name" value="CzcB_C"/>
    <property type="match status" value="1"/>
</dbReference>
<dbReference type="PANTHER" id="PTHR30097:SF4">
    <property type="entry name" value="SLR6042 PROTEIN"/>
    <property type="match status" value="1"/>
</dbReference>
<dbReference type="SUPFAM" id="SSF111369">
    <property type="entry name" value="HlyD-like secretion proteins"/>
    <property type="match status" value="1"/>
</dbReference>
<organism evidence="6 7">
    <name type="scientific">Gluconacetobacter tumulisoli</name>
    <dbReference type="NCBI Taxonomy" id="1286189"/>
    <lineage>
        <taxon>Bacteria</taxon>
        <taxon>Pseudomonadati</taxon>
        <taxon>Pseudomonadota</taxon>
        <taxon>Alphaproteobacteria</taxon>
        <taxon>Acetobacterales</taxon>
        <taxon>Acetobacteraceae</taxon>
        <taxon>Gluconacetobacter</taxon>
    </lineage>
</organism>
<dbReference type="GO" id="GO:0030313">
    <property type="term" value="C:cell envelope"/>
    <property type="evidence" value="ECO:0007669"/>
    <property type="project" value="TreeGrafter"/>
</dbReference>
<dbReference type="EMBL" id="JABEQM010000003">
    <property type="protein sequence ID" value="MBB2201074.1"/>
    <property type="molecule type" value="Genomic_DNA"/>
</dbReference>
<keyword evidence="2" id="KW-0813">Transport</keyword>
<dbReference type="GO" id="GO:0060003">
    <property type="term" value="P:copper ion export"/>
    <property type="evidence" value="ECO:0007669"/>
    <property type="project" value="TreeGrafter"/>
</dbReference>
<evidence type="ECO:0000259" key="5">
    <source>
        <dbReference type="Pfam" id="PF25975"/>
    </source>
</evidence>
<keyword evidence="3" id="KW-0732">Signal</keyword>
<protein>
    <submittedName>
        <fullName evidence="6">Efflux RND transporter periplasmic adaptor subunit</fullName>
    </submittedName>
</protein>
<feature type="domain" description="CusB-like beta-barrel" evidence="4">
    <location>
        <begin position="234"/>
        <end position="310"/>
    </location>
</feature>
<dbReference type="NCBIfam" id="TIGR01730">
    <property type="entry name" value="RND_mfp"/>
    <property type="match status" value="1"/>
</dbReference>
<dbReference type="Pfam" id="PF25954">
    <property type="entry name" value="Beta-barrel_RND_2"/>
    <property type="match status" value="1"/>
</dbReference>
<sequence>MPMTFYPHKGWRILPPLIAILAAIVPPGSRMQAHAADMGTAMVRNDHGRLTVADNSPLQHQLTVEAVTAATPRRHLEVPGTVAAEPARTVAMLAPLAGHITTLNVAPGDHVARGQVLAELLSGDMAQATTDETKARAALDLARRALARAQGVAQAGGAATRDVEAARSTLQQDQAEEDRAQARLTALGGQAGADGVMKLVSPVDGTVASVNVAAGGNVTDLTAPLLTVEDLSEIWVVASVPEDEIPLVQPGQQASITLAAWPDQVLHGRIDAIEPVLRADTRTMQARIVLPNPDGALKPNMFATVAIQATQVPGVTVPQSALLMNNDEVTVFVEVAPWTFVRRAITIIYDDGARCRVLAGLKEGERVITRGAVLLNDD</sequence>
<name>A0A7W4K631_9PROT</name>
<feature type="chain" id="PRO_5030796183" evidence="3">
    <location>
        <begin position="36"/>
        <end position="378"/>
    </location>
</feature>
<dbReference type="Gene3D" id="2.40.30.170">
    <property type="match status" value="1"/>
</dbReference>
<dbReference type="GO" id="GO:0016020">
    <property type="term" value="C:membrane"/>
    <property type="evidence" value="ECO:0007669"/>
    <property type="project" value="InterPro"/>
</dbReference>
<keyword evidence="7" id="KW-1185">Reference proteome</keyword>
<dbReference type="Gene3D" id="2.40.420.20">
    <property type="match status" value="1"/>
</dbReference>
<comment type="caution">
    <text evidence="6">The sequence shown here is derived from an EMBL/GenBank/DDBJ whole genome shotgun (WGS) entry which is preliminary data.</text>
</comment>